<proteinExistence type="predicted"/>
<protein>
    <submittedName>
        <fullName evidence="1">Group II intron-encoded protein LtrA</fullName>
    </submittedName>
</protein>
<accession>A0A5J4PB05</accession>
<comment type="caution">
    <text evidence="1">The sequence shown here is derived from an EMBL/GenBank/DDBJ whole genome shotgun (WGS) entry which is preliminary data.</text>
</comment>
<name>A0A5J4PB05_9ZZZZ</name>
<evidence type="ECO:0000313" key="1">
    <source>
        <dbReference type="EMBL" id="KAA6306516.1"/>
    </source>
</evidence>
<organism evidence="1">
    <name type="scientific">termite gut metagenome</name>
    <dbReference type="NCBI Taxonomy" id="433724"/>
    <lineage>
        <taxon>unclassified sequences</taxon>
        <taxon>metagenomes</taxon>
        <taxon>organismal metagenomes</taxon>
    </lineage>
</organism>
<dbReference type="EMBL" id="SNRY01009847">
    <property type="protein sequence ID" value="KAA6306516.1"/>
    <property type="molecule type" value="Genomic_DNA"/>
</dbReference>
<dbReference type="AlphaFoldDB" id="A0A5J4PB05"/>
<sequence>MKKKLEEYGAMRINTQRGKEVWMSAKRPTLCNLDDVGILSRYNSEI</sequence>
<gene>
    <name evidence="1" type="ORF">EZS27_041828</name>
</gene>
<feature type="non-terminal residue" evidence="1">
    <location>
        <position position="46"/>
    </location>
</feature>
<reference evidence="1" key="1">
    <citation type="submission" date="2019-03" db="EMBL/GenBank/DDBJ databases">
        <title>Single cell metagenomics reveals metabolic interactions within the superorganism composed of flagellate Streblomastix strix and complex community of Bacteroidetes bacteria on its surface.</title>
        <authorList>
            <person name="Treitli S.C."/>
            <person name="Kolisko M."/>
            <person name="Husnik F."/>
            <person name="Keeling P."/>
            <person name="Hampl V."/>
        </authorList>
    </citation>
    <scope>NUCLEOTIDE SEQUENCE</scope>
    <source>
        <strain evidence="1">STM</strain>
    </source>
</reference>